<dbReference type="EMBL" id="CAUOFW020000772">
    <property type="protein sequence ID" value="CAK9136699.1"/>
    <property type="molecule type" value="Genomic_DNA"/>
</dbReference>
<feature type="transmembrane region" description="Helical" evidence="6">
    <location>
        <begin position="151"/>
        <end position="170"/>
    </location>
</feature>
<comment type="similarity">
    <text evidence="2">Belongs to the multi antimicrobial extrusion (MATE) (TC 2.A.66.1) family.</text>
</comment>
<proteinExistence type="inferred from homology"/>
<evidence type="ECO:0000313" key="8">
    <source>
        <dbReference type="Proteomes" id="UP001642360"/>
    </source>
</evidence>
<evidence type="ECO:0000313" key="7">
    <source>
        <dbReference type="EMBL" id="CAK9136699.1"/>
    </source>
</evidence>
<keyword evidence="8" id="KW-1185">Reference proteome</keyword>
<evidence type="ECO:0008006" key="9">
    <source>
        <dbReference type="Google" id="ProtNLM"/>
    </source>
</evidence>
<feature type="transmembrane region" description="Helical" evidence="6">
    <location>
        <begin position="60"/>
        <end position="85"/>
    </location>
</feature>
<keyword evidence="3 6" id="KW-0812">Transmembrane</keyword>
<feature type="transmembrane region" description="Helical" evidence="6">
    <location>
        <begin position="91"/>
        <end position="113"/>
    </location>
</feature>
<comment type="caution">
    <text evidence="7">The sequence shown here is derived from an EMBL/GenBank/DDBJ whole genome shotgun (WGS) entry which is preliminary data.</text>
</comment>
<dbReference type="Proteomes" id="UP001642360">
    <property type="component" value="Unassembled WGS sequence"/>
</dbReference>
<keyword evidence="4 6" id="KW-1133">Transmembrane helix</keyword>
<dbReference type="InterPro" id="IPR002528">
    <property type="entry name" value="MATE_fam"/>
</dbReference>
<evidence type="ECO:0000256" key="4">
    <source>
        <dbReference type="ARBA" id="ARBA00022989"/>
    </source>
</evidence>
<keyword evidence="5 6" id="KW-0472">Membrane</keyword>
<dbReference type="AlphaFoldDB" id="A0ABC8QVD8"/>
<accession>A0ABC8QVD8</accession>
<evidence type="ECO:0000256" key="5">
    <source>
        <dbReference type="ARBA" id="ARBA00023136"/>
    </source>
</evidence>
<organism evidence="7 8">
    <name type="scientific">Ilex paraguariensis</name>
    <name type="common">yerba mate</name>
    <dbReference type="NCBI Taxonomy" id="185542"/>
    <lineage>
        <taxon>Eukaryota</taxon>
        <taxon>Viridiplantae</taxon>
        <taxon>Streptophyta</taxon>
        <taxon>Embryophyta</taxon>
        <taxon>Tracheophyta</taxon>
        <taxon>Spermatophyta</taxon>
        <taxon>Magnoliopsida</taxon>
        <taxon>eudicotyledons</taxon>
        <taxon>Gunneridae</taxon>
        <taxon>Pentapetalae</taxon>
        <taxon>asterids</taxon>
        <taxon>campanulids</taxon>
        <taxon>Aquifoliales</taxon>
        <taxon>Aquifoliaceae</taxon>
        <taxon>Ilex</taxon>
    </lineage>
</organism>
<feature type="transmembrane region" description="Helical" evidence="6">
    <location>
        <begin position="125"/>
        <end position="145"/>
    </location>
</feature>
<dbReference type="InterPro" id="IPR044644">
    <property type="entry name" value="DinF-like"/>
</dbReference>
<evidence type="ECO:0000256" key="1">
    <source>
        <dbReference type="ARBA" id="ARBA00004141"/>
    </source>
</evidence>
<evidence type="ECO:0000256" key="3">
    <source>
        <dbReference type="ARBA" id="ARBA00022692"/>
    </source>
</evidence>
<sequence>MAAREGPVSMAGHQICFQIWLAVSLLTDAIALAGQALLAGDYSQGKYAQSRQVIYKVLQIGLLTGVALAIILFLSFGALSSLFSIDSEVLAIARSGTLFVAGSQPMNAIAFVLDGLYYGVSDFSYAAYSMVLIGLISSVCLFVTSSVFGLAGVWAGLFLFMTLRVVAGIVRFKKWTMEISLV</sequence>
<feature type="transmembrane region" description="Helical" evidence="6">
    <location>
        <begin position="17"/>
        <end position="39"/>
    </location>
</feature>
<dbReference type="GO" id="GO:0016020">
    <property type="term" value="C:membrane"/>
    <property type="evidence" value="ECO:0007669"/>
    <property type="project" value="UniProtKB-SubCell"/>
</dbReference>
<reference evidence="7 8" key="1">
    <citation type="submission" date="2024-02" db="EMBL/GenBank/DDBJ databases">
        <authorList>
            <person name="Vignale AGUSTIN F."/>
            <person name="Sosa J E."/>
            <person name="Modenutti C."/>
        </authorList>
    </citation>
    <scope>NUCLEOTIDE SEQUENCE [LARGE SCALE GENOMIC DNA]</scope>
</reference>
<dbReference type="Pfam" id="PF01554">
    <property type="entry name" value="MatE"/>
    <property type="match status" value="1"/>
</dbReference>
<evidence type="ECO:0000256" key="6">
    <source>
        <dbReference type="SAM" id="Phobius"/>
    </source>
</evidence>
<dbReference type="PANTHER" id="PTHR42893">
    <property type="entry name" value="PROTEIN DETOXIFICATION 44, CHLOROPLASTIC-RELATED"/>
    <property type="match status" value="1"/>
</dbReference>
<gene>
    <name evidence="7" type="ORF">ILEXP_LOCUS3700</name>
</gene>
<protein>
    <recommendedName>
        <fullName evidence="9">Protein DETOXIFICATION</fullName>
    </recommendedName>
</protein>
<evidence type="ECO:0000256" key="2">
    <source>
        <dbReference type="ARBA" id="ARBA00010199"/>
    </source>
</evidence>
<name>A0ABC8QVD8_9AQUA</name>
<dbReference type="PANTHER" id="PTHR42893:SF46">
    <property type="entry name" value="PROTEIN DETOXIFICATION 44, CHLOROPLASTIC"/>
    <property type="match status" value="1"/>
</dbReference>
<comment type="subcellular location">
    <subcellularLocation>
        <location evidence="1">Membrane</location>
        <topology evidence="1">Multi-pass membrane protein</topology>
    </subcellularLocation>
</comment>